<dbReference type="RefSeq" id="WP_189002320.1">
    <property type="nucleotide sequence ID" value="NZ_BMOD01000005.1"/>
</dbReference>
<organism evidence="10 11">
    <name type="scientific">Deinococcus roseus</name>
    <dbReference type="NCBI Taxonomy" id="392414"/>
    <lineage>
        <taxon>Bacteria</taxon>
        <taxon>Thermotogati</taxon>
        <taxon>Deinococcota</taxon>
        <taxon>Deinococci</taxon>
        <taxon>Deinococcales</taxon>
        <taxon>Deinococcaceae</taxon>
        <taxon>Deinococcus</taxon>
    </lineage>
</organism>
<dbReference type="PANTHER" id="PTHR43711:SF28">
    <property type="entry name" value="SENSOR HISTIDINE KINASE YXDK"/>
    <property type="match status" value="1"/>
</dbReference>
<dbReference type="InterPro" id="IPR001610">
    <property type="entry name" value="PAC"/>
</dbReference>
<evidence type="ECO:0000313" key="11">
    <source>
        <dbReference type="Proteomes" id="UP000632222"/>
    </source>
</evidence>
<keyword evidence="6" id="KW-0902">Two-component regulatory system</keyword>
<dbReference type="PROSITE" id="PS50113">
    <property type="entry name" value="PAC"/>
    <property type="match status" value="1"/>
</dbReference>
<evidence type="ECO:0000256" key="1">
    <source>
        <dbReference type="ARBA" id="ARBA00000085"/>
    </source>
</evidence>
<accession>A0ABQ2CZN7</accession>
<dbReference type="PANTHER" id="PTHR43711">
    <property type="entry name" value="TWO-COMPONENT HISTIDINE KINASE"/>
    <property type="match status" value="1"/>
</dbReference>
<dbReference type="InterPro" id="IPR050736">
    <property type="entry name" value="Sensor_HK_Regulatory"/>
</dbReference>
<dbReference type="PROSITE" id="PS50112">
    <property type="entry name" value="PAS"/>
    <property type="match status" value="2"/>
</dbReference>
<dbReference type="SMART" id="SM00388">
    <property type="entry name" value="HisKA"/>
    <property type="match status" value="1"/>
</dbReference>
<keyword evidence="3" id="KW-0597">Phosphoprotein</keyword>
<comment type="caution">
    <text evidence="10">The sequence shown here is derived from an EMBL/GenBank/DDBJ whole genome shotgun (WGS) entry which is preliminary data.</text>
</comment>
<dbReference type="CDD" id="cd00130">
    <property type="entry name" value="PAS"/>
    <property type="match status" value="1"/>
</dbReference>
<dbReference type="PROSITE" id="PS50109">
    <property type="entry name" value="HIS_KIN"/>
    <property type="match status" value="1"/>
</dbReference>
<dbReference type="InterPro" id="IPR036097">
    <property type="entry name" value="HisK_dim/P_sf"/>
</dbReference>
<dbReference type="InterPro" id="IPR005467">
    <property type="entry name" value="His_kinase_dom"/>
</dbReference>
<keyword evidence="5" id="KW-0418">Kinase</keyword>
<dbReference type="InterPro" id="IPR000014">
    <property type="entry name" value="PAS"/>
</dbReference>
<feature type="domain" description="PAC" evidence="9">
    <location>
        <begin position="334"/>
        <end position="387"/>
    </location>
</feature>
<evidence type="ECO:0000256" key="6">
    <source>
        <dbReference type="ARBA" id="ARBA00023012"/>
    </source>
</evidence>
<dbReference type="InterPro" id="IPR035965">
    <property type="entry name" value="PAS-like_dom_sf"/>
</dbReference>
<feature type="domain" description="PAS" evidence="8">
    <location>
        <begin position="127"/>
        <end position="196"/>
    </location>
</feature>
<evidence type="ECO:0000256" key="4">
    <source>
        <dbReference type="ARBA" id="ARBA00022679"/>
    </source>
</evidence>
<dbReference type="PRINTS" id="PR00344">
    <property type="entry name" value="BCTRLSENSOR"/>
</dbReference>
<dbReference type="InterPro" id="IPR013656">
    <property type="entry name" value="PAS_4"/>
</dbReference>
<dbReference type="Gene3D" id="3.30.450.20">
    <property type="entry name" value="PAS domain"/>
    <property type="match status" value="3"/>
</dbReference>
<comment type="catalytic activity">
    <reaction evidence="1">
        <text>ATP + protein L-histidine = ADP + protein N-phospho-L-histidine.</text>
        <dbReference type="EC" id="2.7.13.3"/>
    </reaction>
</comment>
<gene>
    <name evidence="10" type="ORF">GCM10008938_17670</name>
</gene>
<dbReference type="EC" id="2.7.13.3" evidence="2"/>
<dbReference type="SMART" id="SM00091">
    <property type="entry name" value="PAS"/>
    <property type="match status" value="3"/>
</dbReference>
<dbReference type="Proteomes" id="UP000632222">
    <property type="component" value="Unassembled WGS sequence"/>
</dbReference>
<dbReference type="CDD" id="cd00075">
    <property type="entry name" value="HATPase"/>
    <property type="match status" value="1"/>
</dbReference>
<keyword evidence="11" id="KW-1185">Reference proteome</keyword>
<feature type="domain" description="PAS" evidence="8">
    <location>
        <begin position="255"/>
        <end position="332"/>
    </location>
</feature>
<evidence type="ECO:0000313" key="10">
    <source>
        <dbReference type="EMBL" id="GGJ31971.1"/>
    </source>
</evidence>
<dbReference type="SUPFAM" id="SSF47384">
    <property type="entry name" value="Homodimeric domain of signal transducing histidine kinase"/>
    <property type="match status" value="1"/>
</dbReference>
<dbReference type="EMBL" id="BMOD01000005">
    <property type="protein sequence ID" value="GGJ31971.1"/>
    <property type="molecule type" value="Genomic_DNA"/>
</dbReference>
<dbReference type="InterPro" id="IPR000700">
    <property type="entry name" value="PAS-assoc_C"/>
</dbReference>
<dbReference type="SUPFAM" id="SSF55785">
    <property type="entry name" value="PYP-like sensor domain (PAS domain)"/>
    <property type="match status" value="3"/>
</dbReference>
<dbReference type="InterPro" id="IPR004358">
    <property type="entry name" value="Sig_transdc_His_kin-like_C"/>
</dbReference>
<dbReference type="InterPro" id="IPR003594">
    <property type="entry name" value="HATPase_dom"/>
</dbReference>
<evidence type="ECO:0000259" key="7">
    <source>
        <dbReference type="PROSITE" id="PS50109"/>
    </source>
</evidence>
<dbReference type="NCBIfam" id="TIGR00229">
    <property type="entry name" value="sensory_box"/>
    <property type="match status" value="2"/>
</dbReference>
<dbReference type="InterPro" id="IPR003661">
    <property type="entry name" value="HisK_dim/P_dom"/>
</dbReference>
<dbReference type="Gene3D" id="1.10.287.130">
    <property type="match status" value="1"/>
</dbReference>
<reference evidence="11" key="1">
    <citation type="journal article" date="2019" name="Int. J. Syst. Evol. Microbiol.">
        <title>The Global Catalogue of Microorganisms (GCM) 10K type strain sequencing project: providing services to taxonomists for standard genome sequencing and annotation.</title>
        <authorList>
            <consortium name="The Broad Institute Genomics Platform"/>
            <consortium name="The Broad Institute Genome Sequencing Center for Infectious Disease"/>
            <person name="Wu L."/>
            <person name="Ma J."/>
        </authorList>
    </citation>
    <scope>NUCLEOTIDE SEQUENCE [LARGE SCALE GENOMIC DNA]</scope>
    <source>
        <strain evidence="11">JCM 14370</strain>
    </source>
</reference>
<proteinExistence type="predicted"/>
<dbReference type="InterPro" id="IPR036890">
    <property type="entry name" value="HATPase_C_sf"/>
</dbReference>
<protein>
    <recommendedName>
        <fullName evidence="2">histidine kinase</fullName>
        <ecNumber evidence="2">2.7.13.3</ecNumber>
    </recommendedName>
</protein>
<dbReference type="SMART" id="SM00387">
    <property type="entry name" value="HATPase_c"/>
    <property type="match status" value="1"/>
</dbReference>
<dbReference type="Pfam" id="PF08447">
    <property type="entry name" value="PAS_3"/>
    <property type="match status" value="1"/>
</dbReference>
<dbReference type="SMART" id="SM00086">
    <property type="entry name" value="PAC"/>
    <property type="match status" value="2"/>
</dbReference>
<keyword evidence="4" id="KW-0808">Transferase</keyword>
<dbReference type="Gene3D" id="3.30.565.10">
    <property type="entry name" value="Histidine kinase-like ATPase, C-terminal domain"/>
    <property type="match status" value="1"/>
</dbReference>
<feature type="domain" description="Histidine kinase" evidence="7">
    <location>
        <begin position="405"/>
        <end position="621"/>
    </location>
</feature>
<dbReference type="InterPro" id="IPR013655">
    <property type="entry name" value="PAS_fold_3"/>
</dbReference>
<dbReference type="Pfam" id="PF08448">
    <property type="entry name" value="PAS_4"/>
    <property type="match status" value="1"/>
</dbReference>
<evidence type="ECO:0000256" key="3">
    <source>
        <dbReference type="ARBA" id="ARBA00022553"/>
    </source>
</evidence>
<name>A0ABQ2CZN7_9DEIO</name>
<dbReference type="Pfam" id="PF02518">
    <property type="entry name" value="HATPase_c"/>
    <property type="match status" value="1"/>
</dbReference>
<sequence length="621" mass="70700">MIPEQRTLSQLPLTQVLHALPEPAWLASADGLECIYNHKLTETFPVVQQSRAEQQNLLHPEDRAMLQQLFAAGFQGQQEFRVSFRVRQDTDLAGTNLYQWHQVQVNPVLDQHQVLAWLGIVRPLDQTRDVLEALFEHAPVGMALLDPGYRLQMINPKLTERTRYTRDEYLKSHLGELFPDTFQQVRPLIDQVLSSGEQLEPMAFQSLYPPEGQPAPHWQITYFPVKTRDGRMLGVGSLTENISARKEAEQQLQESREFLRRITEAVPAVISLRDVETGKTLFSNNYAASVIGYALSELEAMTETELIQLFPAEERADTYQHYQTIPDLAEGEVREREFRIRHKNGQWRWIYGKTTIFTRDAQGKALSALSASLDITERKEFEVALKHSEQQLIRLMEAQKRFVSEASHEIKTPLAGIQGNLEVLLRYADIPEEEKREILQDCHREATRLGRLVQDLLGMARGNTDLQMIEDDVRLEGMVQDTFRELERTRGNRQIRLGEVEPCLVLGDPDRLKQLLVILISNAIKYTPAGGQVTLQLKRQGHQAEIRVSDTGIGIGKEDLKHVFERFYRADLSHQGIEDPGGSGLGLSIARWIVEEHKGHIHLESELGKGTTAVVTFPLIG</sequence>
<evidence type="ECO:0000259" key="9">
    <source>
        <dbReference type="PROSITE" id="PS50113"/>
    </source>
</evidence>
<evidence type="ECO:0000256" key="2">
    <source>
        <dbReference type="ARBA" id="ARBA00012438"/>
    </source>
</evidence>
<dbReference type="Pfam" id="PF00512">
    <property type="entry name" value="HisKA"/>
    <property type="match status" value="1"/>
</dbReference>
<evidence type="ECO:0000256" key="5">
    <source>
        <dbReference type="ARBA" id="ARBA00022777"/>
    </source>
</evidence>
<dbReference type="CDD" id="cd00082">
    <property type="entry name" value="HisKA"/>
    <property type="match status" value="1"/>
</dbReference>
<evidence type="ECO:0000259" key="8">
    <source>
        <dbReference type="PROSITE" id="PS50112"/>
    </source>
</evidence>
<dbReference type="SUPFAM" id="SSF55874">
    <property type="entry name" value="ATPase domain of HSP90 chaperone/DNA topoisomerase II/histidine kinase"/>
    <property type="match status" value="1"/>
</dbReference>